<comment type="subcellular location">
    <subcellularLocation>
        <location evidence="11">Cytoplasm</location>
    </subcellularLocation>
</comment>
<dbReference type="Pfam" id="PF01593">
    <property type="entry name" value="Amino_oxidase"/>
    <property type="match status" value="1"/>
</dbReference>
<dbReference type="PANTHER" id="PTHR42923">
    <property type="entry name" value="PROTOPORPHYRINOGEN OXIDASE"/>
    <property type="match status" value="1"/>
</dbReference>
<evidence type="ECO:0000313" key="13">
    <source>
        <dbReference type="EMBL" id="GGI15084.1"/>
    </source>
</evidence>
<evidence type="ECO:0000256" key="9">
    <source>
        <dbReference type="ARBA" id="ARBA00023002"/>
    </source>
</evidence>
<dbReference type="InterPro" id="IPR050464">
    <property type="entry name" value="Zeta_carotene_desat/Oxidored"/>
</dbReference>
<dbReference type="GO" id="GO:0006783">
    <property type="term" value="P:heme biosynthetic process"/>
    <property type="evidence" value="ECO:0007669"/>
    <property type="project" value="UniProtKB-UniRule"/>
</dbReference>
<keyword evidence="14" id="KW-1185">Reference proteome</keyword>
<dbReference type="GO" id="GO:0004729">
    <property type="term" value="F:oxygen-dependent protoporphyrinogen oxidase activity"/>
    <property type="evidence" value="ECO:0007669"/>
    <property type="project" value="UniProtKB-UniRule"/>
</dbReference>
<evidence type="ECO:0000313" key="14">
    <source>
        <dbReference type="Proteomes" id="UP000626244"/>
    </source>
</evidence>
<dbReference type="EMBL" id="BMHB01000001">
    <property type="protein sequence ID" value="GGI15084.1"/>
    <property type="molecule type" value="Genomic_DNA"/>
</dbReference>
<dbReference type="InterPro" id="IPR036188">
    <property type="entry name" value="FAD/NAD-bd_sf"/>
</dbReference>
<dbReference type="GO" id="GO:0005737">
    <property type="term" value="C:cytoplasm"/>
    <property type="evidence" value="ECO:0007669"/>
    <property type="project" value="UniProtKB-SubCell"/>
</dbReference>
<evidence type="ECO:0000256" key="11">
    <source>
        <dbReference type="RuleBase" id="RU364052"/>
    </source>
</evidence>
<dbReference type="SUPFAM" id="SSF51905">
    <property type="entry name" value="FAD/NAD(P)-binding domain"/>
    <property type="match status" value="1"/>
</dbReference>
<dbReference type="Proteomes" id="UP000626244">
    <property type="component" value="Unassembled WGS sequence"/>
</dbReference>
<sequence>MKKKVVILGGGITGLTAAYYLKQEQKKQNLPVDIQLIEASTKLGGKIQTVRKNGFVIERGPDSFLARKKSAYRLAENLGIQNQIVHNTAGKAYVLVNNQLYGMPEGSNMGIPTQIKPFLFSGLFSPAGKVRAGLDFVLPKTQVEGDMSLGAFFRRRLGNEVVENLIEPLLSGIYSGDIDKMSLMATFPQFFHLEQKYQSIVRGMKKEMPVKKSKGPRKGIFQTVSTGLETIVERIEQELDQNEILKGVQAIKIDKKNNVYEITLSNQSKIEADSIIVALPHRVIPDLFNEDTVFEPFRKVPSTSVANVALAFPESAIKNDINGTGFVVSRNSDYNITACTWTHKKWPHACPKGKVLLRCYVGRPKHQDIVDQTDEELVKIVLEDLRKTMDIAEEPEFYVVSRWKEAMPQYTINHQERTKHMQHYLQNEMPGVSVIGCSFYGSGLPDCIDQGEKAVKDTIQYLFSGQKEVVPSY</sequence>
<comment type="similarity">
    <text evidence="4 11">Belongs to the protoporphyrinogen/coproporphyrinogen oxidase family. Coproporphyrinogen III oxidase subfamily.</text>
</comment>
<protein>
    <recommendedName>
        <fullName evidence="6 11">Coproporphyrinogen III oxidase</fullName>
        <ecNumber evidence="5 11">1.3.3.15</ecNumber>
    </recommendedName>
</protein>
<evidence type="ECO:0000256" key="8">
    <source>
        <dbReference type="ARBA" id="ARBA00022827"/>
    </source>
</evidence>
<dbReference type="RefSeq" id="WP_087999923.1">
    <property type="nucleotide sequence ID" value="NZ_BMHB01000001.1"/>
</dbReference>
<keyword evidence="9 11" id="KW-0560">Oxidoreductase</keyword>
<reference evidence="14" key="1">
    <citation type="journal article" date="2019" name="Int. J. Syst. Evol. Microbiol.">
        <title>The Global Catalogue of Microorganisms (GCM) 10K type strain sequencing project: providing services to taxonomists for standard genome sequencing and annotation.</title>
        <authorList>
            <consortium name="The Broad Institute Genomics Platform"/>
            <consortium name="The Broad Institute Genome Sequencing Center for Infectious Disease"/>
            <person name="Wu L."/>
            <person name="Ma J."/>
        </authorList>
    </citation>
    <scope>NUCLEOTIDE SEQUENCE [LARGE SCALE GENOMIC DNA]</scope>
    <source>
        <strain evidence="14">CGMCC 1.14993</strain>
    </source>
</reference>
<dbReference type="Gene3D" id="3.50.50.60">
    <property type="entry name" value="FAD/NAD(P)-binding domain"/>
    <property type="match status" value="1"/>
</dbReference>
<comment type="caution">
    <text evidence="13">The sequence shown here is derived from an EMBL/GenBank/DDBJ whole genome shotgun (WGS) entry which is preliminary data.</text>
</comment>
<evidence type="ECO:0000256" key="3">
    <source>
        <dbReference type="ARBA" id="ARBA00004744"/>
    </source>
</evidence>
<organism evidence="13 14">
    <name type="scientific">Gottfriedia solisilvae</name>
    <dbReference type="NCBI Taxonomy" id="1516104"/>
    <lineage>
        <taxon>Bacteria</taxon>
        <taxon>Bacillati</taxon>
        <taxon>Bacillota</taxon>
        <taxon>Bacilli</taxon>
        <taxon>Bacillales</taxon>
        <taxon>Bacillaceae</taxon>
        <taxon>Gottfriedia</taxon>
    </lineage>
</organism>
<evidence type="ECO:0000259" key="12">
    <source>
        <dbReference type="Pfam" id="PF01593"/>
    </source>
</evidence>
<evidence type="ECO:0000256" key="4">
    <source>
        <dbReference type="ARBA" id="ARBA00008310"/>
    </source>
</evidence>
<accession>A0A8J3ALU2</accession>
<comment type="cofactor">
    <cofactor evidence="2 11">
        <name>FAD</name>
        <dbReference type="ChEBI" id="CHEBI:57692"/>
    </cofactor>
</comment>
<evidence type="ECO:0000256" key="10">
    <source>
        <dbReference type="ARBA" id="ARBA00023133"/>
    </source>
</evidence>
<dbReference type="EC" id="1.3.3.15" evidence="5 11"/>
<evidence type="ECO:0000256" key="7">
    <source>
        <dbReference type="ARBA" id="ARBA00022630"/>
    </source>
</evidence>
<dbReference type="Gene3D" id="1.10.3110.10">
    <property type="entry name" value="protoporphyrinogen ix oxidase, domain 3"/>
    <property type="match status" value="1"/>
</dbReference>
<keyword evidence="11" id="KW-0963">Cytoplasm</keyword>
<gene>
    <name evidence="13" type="primary">hemY</name>
    <name evidence="13" type="ORF">GCM10007380_26190</name>
</gene>
<dbReference type="NCBIfam" id="NF008845">
    <property type="entry name" value="PRK11883.1-5"/>
    <property type="match status" value="1"/>
</dbReference>
<dbReference type="InterPro" id="IPR002937">
    <property type="entry name" value="Amino_oxidase"/>
</dbReference>
<dbReference type="AlphaFoldDB" id="A0A8J3ALU2"/>
<evidence type="ECO:0000256" key="2">
    <source>
        <dbReference type="ARBA" id="ARBA00001974"/>
    </source>
</evidence>
<dbReference type="InterPro" id="IPR004572">
    <property type="entry name" value="Protoporphyrinogen_oxidase"/>
</dbReference>
<comment type="pathway">
    <text evidence="3 11">Porphyrin-containing compound metabolism; protoheme biosynthesis.</text>
</comment>
<dbReference type="SUPFAM" id="SSF54373">
    <property type="entry name" value="FAD-linked reductases, C-terminal domain"/>
    <property type="match status" value="1"/>
</dbReference>
<evidence type="ECO:0000256" key="6">
    <source>
        <dbReference type="ARBA" id="ARBA00019046"/>
    </source>
</evidence>
<keyword evidence="7 11" id="KW-0285">Flavoprotein</keyword>
<evidence type="ECO:0000256" key="5">
    <source>
        <dbReference type="ARBA" id="ARBA00012402"/>
    </source>
</evidence>
<proteinExistence type="inferred from homology"/>
<dbReference type="PANTHER" id="PTHR42923:SF3">
    <property type="entry name" value="PROTOPORPHYRINOGEN OXIDASE"/>
    <property type="match status" value="1"/>
</dbReference>
<comment type="catalytic activity">
    <reaction evidence="1">
        <text>coproporphyrinogen III + 3 O2 = coproporphyrin III + 3 H2O2</text>
        <dbReference type="Rhea" id="RHEA:43436"/>
        <dbReference type="ChEBI" id="CHEBI:15379"/>
        <dbReference type="ChEBI" id="CHEBI:16240"/>
        <dbReference type="ChEBI" id="CHEBI:57309"/>
        <dbReference type="ChEBI" id="CHEBI:131725"/>
        <dbReference type="EC" id="1.3.3.15"/>
    </reaction>
    <physiologicalReaction direction="left-to-right" evidence="1">
        <dbReference type="Rhea" id="RHEA:43437"/>
    </physiologicalReaction>
</comment>
<dbReference type="NCBIfam" id="TIGR00562">
    <property type="entry name" value="proto_IX_ox"/>
    <property type="match status" value="1"/>
</dbReference>
<evidence type="ECO:0000256" key="1">
    <source>
        <dbReference type="ARBA" id="ARBA00001755"/>
    </source>
</evidence>
<keyword evidence="10 11" id="KW-0350">Heme biosynthesis</keyword>
<dbReference type="OrthoDB" id="9805195at2"/>
<feature type="domain" description="Amine oxidase" evidence="12">
    <location>
        <begin position="12"/>
        <end position="457"/>
    </location>
</feature>
<keyword evidence="8 11" id="KW-0274">FAD</keyword>
<dbReference type="Gene3D" id="3.90.660.20">
    <property type="entry name" value="Protoporphyrinogen oxidase, mitochondrial, domain 2"/>
    <property type="match status" value="1"/>
</dbReference>
<comment type="function">
    <text evidence="11">Involved in coproporphyrin-dependent heme b biosynthesis. Catalyzes the oxidation of coproporphyrinogen III to coproporphyrin III.</text>
</comment>
<name>A0A8J3ALU2_9BACI</name>
<dbReference type="UniPathway" id="UPA00252"/>